<sequence length="174" mass="19234">MKILTGVLGFVGTFMFVMAAFQPSQAQITSEQALEGKIFQRNGWRVIETSMLIDDLLESLKKAIREEDMLLVSLASASRAAKASGLDIPGNYVIGVFRNDFARRMLAASIQAGIEAPIRFYLTENPGGTSTLSWKTPSFVFQPYRDTATEDLVSLSEELDVVFQRIADRATDNT</sequence>
<dbReference type="SUPFAM" id="SSF103247">
    <property type="entry name" value="TT1751-like"/>
    <property type="match status" value="1"/>
</dbReference>
<reference evidence="3 4" key="1">
    <citation type="journal article" date="2016" name="Front. Microbiol.">
        <title>Comparative Genomic Analysis Reveals a Diverse Repertoire of Genes Involved in Prokaryote-Eukaryote Interactions within the Pseudovibrio Genus.</title>
        <authorList>
            <person name="Romano S."/>
            <person name="Fernandez-Guerra A."/>
            <person name="Reen F.J."/>
            <person name="Glockner F.O."/>
            <person name="Crowley S.P."/>
            <person name="O'Sullivan O."/>
            <person name="Cotter P.D."/>
            <person name="Adams C."/>
            <person name="Dobson A.D."/>
            <person name="O'Gara F."/>
        </authorList>
    </citation>
    <scope>NUCLEOTIDE SEQUENCE [LARGE SCALE GENOMIC DNA]</scope>
    <source>
        <strain evidence="3 4">Ad2</strain>
    </source>
</reference>
<dbReference type="CDD" id="cd14797">
    <property type="entry name" value="DUF302"/>
    <property type="match status" value="1"/>
</dbReference>
<dbReference type="InterPro" id="IPR035923">
    <property type="entry name" value="TT1751-like_sf"/>
</dbReference>
<dbReference type="PATRIC" id="fig|989403.3.peg.2142"/>
<feature type="chain" id="PRO_5007869610" description="DUF302 domain-containing protein" evidence="1">
    <location>
        <begin position="20"/>
        <end position="174"/>
    </location>
</feature>
<feature type="signal peptide" evidence="1">
    <location>
        <begin position="1"/>
        <end position="19"/>
    </location>
</feature>
<dbReference type="STRING" id="989403.SAMN05421798_102704"/>
<proteinExistence type="predicted"/>
<dbReference type="EMBL" id="LMCB01000015">
    <property type="protein sequence ID" value="KZL19252.1"/>
    <property type="molecule type" value="Genomic_DNA"/>
</dbReference>
<accession>A0A165YUR2</accession>
<keyword evidence="4" id="KW-1185">Reference proteome</keyword>
<dbReference type="Gene3D" id="3.30.310.70">
    <property type="entry name" value="TT1751-like domain"/>
    <property type="match status" value="1"/>
</dbReference>
<keyword evidence="1" id="KW-0732">Signal</keyword>
<dbReference type="InterPro" id="IPR005180">
    <property type="entry name" value="DUF302"/>
</dbReference>
<dbReference type="AlphaFoldDB" id="A0A165YUR2"/>
<name>A0A165YUR2_9HYPH</name>
<dbReference type="Proteomes" id="UP000076577">
    <property type="component" value="Unassembled WGS sequence"/>
</dbReference>
<protein>
    <recommendedName>
        <fullName evidence="2">DUF302 domain-containing protein</fullName>
    </recommendedName>
</protein>
<evidence type="ECO:0000313" key="3">
    <source>
        <dbReference type="EMBL" id="KZL19252.1"/>
    </source>
</evidence>
<dbReference type="OrthoDB" id="5783872at2"/>
<organism evidence="3 4">
    <name type="scientific">Pseudovibrio axinellae</name>
    <dbReference type="NCBI Taxonomy" id="989403"/>
    <lineage>
        <taxon>Bacteria</taxon>
        <taxon>Pseudomonadati</taxon>
        <taxon>Pseudomonadota</taxon>
        <taxon>Alphaproteobacteria</taxon>
        <taxon>Hyphomicrobiales</taxon>
        <taxon>Stappiaceae</taxon>
        <taxon>Pseudovibrio</taxon>
    </lineage>
</organism>
<evidence type="ECO:0000259" key="2">
    <source>
        <dbReference type="Pfam" id="PF03625"/>
    </source>
</evidence>
<evidence type="ECO:0000256" key="1">
    <source>
        <dbReference type="SAM" id="SignalP"/>
    </source>
</evidence>
<feature type="domain" description="DUF302" evidence="2">
    <location>
        <begin position="80"/>
        <end position="135"/>
    </location>
</feature>
<comment type="caution">
    <text evidence="3">The sequence shown here is derived from an EMBL/GenBank/DDBJ whole genome shotgun (WGS) entry which is preliminary data.</text>
</comment>
<dbReference type="Pfam" id="PF03625">
    <property type="entry name" value="DUF302"/>
    <property type="match status" value="1"/>
</dbReference>
<evidence type="ECO:0000313" key="4">
    <source>
        <dbReference type="Proteomes" id="UP000076577"/>
    </source>
</evidence>
<gene>
    <name evidence="3" type="ORF">PsAD2_02003</name>
</gene>
<dbReference type="RefSeq" id="WP_068005405.1">
    <property type="nucleotide sequence ID" value="NZ_FOFM01000002.1"/>
</dbReference>